<dbReference type="OrthoDB" id="2626302at2759"/>
<dbReference type="Proteomes" id="UP000053989">
    <property type="component" value="Unassembled WGS sequence"/>
</dbReference>
<dbReference type="STRING" id="1036808.A0A0C2ZM41"/>
<sequence>MRFWKAQLTNKRIVEELRKHIDTNQYGISLTKFIEICKGMGLFRTHQQGHTPESIQDAMLELQAMYPNAGAREMISLLFHEMNMAVSRSKCHMNLLCDPVSTISGPSTNMTNGCGSASPSTQLILSYYLDVVDELGFIPLVSQSDPGTENFGIANAQTMLRQWHDPALAGTLQHRWMRSKKNVKPEIMWSQLRRRFTPGFEALLQEGVQRGWSALQHDFPMDFHTLDAMRARPLSRTRQSHRKTSDCNKVLPHGIAELIFDTPQDYGALQLKIMVDKAATTHVRQLYIDPDHVVFDLVPGPLNAHLKECYNELGRPAVTRQTVWAVYLDLLHIVQDHATRLPPLPTAAMIEQTDSVGSLPLLEGQRDLPFNEDGDNYYMGGIGGGLGLDAVHVQHLDELDAEDEPEIIEVGPDIIVSDFSDDEGNDELDDWS</sequence>
<accession>A0A0C2ZM41</accession>
<evidence type="ECO:0000313" key="1">
    <source>
        <dbReference type="EMBL" id="KIM62618.1"/>
    </source>
</evidence>
<protein>
    <submittedName>
        <fullName evidence="1">Uncharacterized protein</fullName>
    </submittedName>
</protein>
<dbReference type="EMBL" id="KN822041">
    <property type="protein sequence ID" value="KIM62618.1"/>
    <property type="molecule type" value="Genomic_DNA"/>
</dbReference>
<dbReference type="AlphaFoldDB" id="A0A0C2ZM41"/>
<reference evidence="2" key="2">
    <citation type="submission" date="2015-01" db="EMBL/GenBank/DDBJ databases">
        <title>Evolutionary Origins and Diversification of the Mycorrhizal Mutualists.</title>
        <authorList>
            <consortium name="DOE Joint Genome Institute"/>
            <consortium name="Mycorrhizal Genomics Consortium"/>
            <person name="Kohler A."/>
            <person name="Kuo A."/>
            <person name="Nagy L.G."/>
            <person name="Floudas D."/>
            <person name="Copeland A."/>
            <person name="Barry K.W."/>
            <person name="Cichocki N."/>
            <person name="Veneault-Fourrey C."/>
            <person name="LaButti K."/>
            <person name="Lindquist E.A."/>
            <person name="Lipzen A."/>
            <person name="Lundell T."/>
            <person name="Morin E."/>
            <person name="Murat C."/>
            <person name="Riley R."/>
            <person name="Ohm R."/>
            <person name="Sun H."/>
            <person name="Tunlid A."/>
            <person name="Henrissat B."/>
            <person name="Grigoriev I.V."/>
            <person name="Hibbett D.S."/>
            <person name="Martin F."/>
        </authorList>
    </citation>
    <scope>NUCLEOTIDE SEQUENCE [LARGE SCALE GENOMIC DNA]</scope>
    <source>
        <strain evidence="2">Foug A</strain>
    </source>
</reference>
<reference evidence="1 2" key="1">
    <citation type="submission" date="2014-04" db="EMBL/GenBank/DDBJ databases">
        <authorList>
            <consortium name="DOE Joint Genome Institute"/>
            <person name="Kuo A."/>
            <person name="Kohler A."/>
            <person name="Nagy L.G."/>
            <person name="Floudas D."/>
            <person name="Copeland A."/>
            <person name="Barry K.W."/>
            <person name="Cichocki N."/>
            <person name="Veneault-Fourrey C."/>
            <person name="LaButti K."/>
            <person name="Lindquist E.A."/>
            <person name="Lipzen A."/>
            <person name="Lundell T."/>
            <person name="Morin E."/>
            <person name="Murat C."/>
            <person name="Sun H."/>
            <person name="Tunlid A."/>
            <person name="Henrissat B."/>
            <person name="Grigoriev I.V."/>
            <person name="Hibbett D.S."/>
            <person name="Martin F."/>
            <person name="Nordberg H.P."/>
            <person name="Cantor M.N."/>
            <person name="Hua S.X."/>
        </authorList>
    </citation>
    <scope>NUCLEOTIDE SEQUENCE [LARGE SCALE GENOMIC DNA]</scope>
    <source>
        <strain evidence="1 2">Foug A</strain>
    </source>
</reference>
<organism evidence="1 2">
    <name type="scientific">Scleroderma citrinum Foug A</name>
    <dbReference type="NCBI Taxonomy" id="1036808"/>
    <lineage>
        <taxon>Eukaryota</taxon>
        <taxon>Fungi</taxon>
        <taxon>Dikarya</taxon>
        <taxon>Basidiomycota</taxon>
        <taxon>Agaricomycotina</taxon>
        <taxon>Agaricomycetes</taxon>
        <taxon>Agaricomycetidae</taxon>
        <taxon>Boletales</taxon>
        <taxon>Sclerodermatineae</taxon>
        <taxon>Sclerodermataceae</taxon>
        <taxon>Scleroderma</taxon>
    </lineage>
</organism>
<proteinExistence type="predicted"/>
<keyword evidence="2" id="KW-1185">Reference proteome</keyword>
<name>A0A0C2ZM41_9AGAM</name>
<evidence type="ECO:0000313" key="2">
    <source>
        <dbReference type="Proteomes" id="UP000053989"/>
    </source>
</evidence>
<dbReference type="HOGENOM" id="CLU_038374_0_1_1"/>
<gene>
    <name evidence="1" type="ORF">SCLCIDRAFT_24908</name>
</gene>
<dbReference type="InParanoid" id="A0A0C2ZM41"/>